<dbReference type="AlphaFoldDB" id="A0A916P9F6"/>
<protein>
    <submittedName>
        <fullName evidence="1">Uncharacterized protein</fullName>
    </submittedName>
</protein>
<reference evidence="2" key="1">
    <citation type="submission" date="2015-03" db="EMBL/GenBank/DDBJ databases">
        <authorList>
            <consortium name="Pathogen Informatics"/>
        </authorList>
    </citation>
    <scope>NUCLEOTIDE SEQUENCE [LARGE SCALE GENOMIC DNA]</scope>
    <source>
        <strain evidence="2">N09902308</strain>
    </source>
</reference>
<dbReference type="EMBL" id="CSBK01002641">
    <property type="protein sequence ID" value="CPA04951.1"/>
    <property type="molecule type" value="Genomic_DNA"/>
</dbReference>
<accession>A0A916P9F6</accession>
<evidence type="ECO:0000313" key="2">
    <source>
        <dbReference type="Proteomes" id="UP000039021"/>
    </source>
</evidence>
<organism evidence="1 2">
    <name type="scientific">Mycobacterium tuberculosis</name>
    <dbReference type="NCBI Taxonomy" id="1773"/>
    <lineage>
        <taxon>Bacteria</taxon>
        <taxon>Bacillati</taxon>
        <taxon>Actinomycetota</taxon>
        <taxon>Actinomycetes</taxon>
        <taxon>Mycobacteriales</taxon>
        <taxon>Mycobacteriaceae</taxon>
        <taxon>Mycobacterium</taxon>
        <taxon>Mycobacterium tuberculosis complex</taxon>
    </lineage>
</organism>
<proteinExistence type="predicted"/>
<gene>
    <name evidence="1" type="ORF">ERS007739_04337</name>
</gene>
<comment type="caution">
    <text evidence="1">The sequence shown here is derived from an EMBL/GenBank/DDBJ whole genome shotgun (WGS) entry which is preliminary data.</text>
</comment>
<sequence length="52" mass="5623">MADLDDPLLGALLAQRIERAVVEDRAVLQDFDQGSTAMLGRGTQHFGQPVTV</sequence>
<name>A0A916P9F6_MYCTX</name>
<dbReference type="Proteomes" id="UP000039021">
    <property type="component" value="Unassembled WGS sequence"/>
</dbReference>
<evidence type="ECO:0000313" key="1">
    <source>
        <dbReference type="EMBL" id="CPA04951.1"/>
    </source>
</evidence>